<dbReference type="PROSITE" id="PS00018">
    <property type="entry name" value="EF_HAND_1"/>
    <property type="match status" value="1"/>
</dbReference>
<evidence type="ECO:0000256" key="4">
    <source>
        <dbReference type="SAM" id="SignalP"/>
    </source>
</evidence>
<feature type="signal peptide" evidence="4">
    <location>
        <begin position="1"/>
        <end position="22"/>
    </location>
</feature>
<dbReference type="OrthoDB" id="289247at2759"/>
<dbReference type="PANTHER" id="PTHR23104">
    <property type="entry name" value="MULTIPLE COAGULATION FACTOR DEFICIENCY PROTEIN 2 NEURAL STEM CELL DERIVED NEURONAL SURVIVAL PROTEIN"/>
    <property type="match status" value="1"/>
</dbReference>
<keyword evidence="3" id="KW-0106">Calcium</keyword>
<dbReference type="InterPro" id="IPR002048">
    <property type="entry name" value="EF_hand_dom"/>
</dbReference>
<organism evidence="6 7">
    <name type="scientific">Lingula anatina</name>
    <name type="common">Brachiopod</name>
    <name type="synonym">Lingula unguis</name>
    <dbReference type="NCBI Taxonomy" id="7574"/>
    <lineage>
        <taxon>Eukaryota</taxon>
        <taxon>Metazoa</taxon>
        <taxon>Spiralia</taxon>
        <taxon>Lophotrochozoa</taxon>
        <taxon>Brachiopoda</taxon>
        <taxon>Linguliformea</taxon>
        <taxon>Lingulata</taxon>
        <taxon>Lingulida</taxon>
        <taxon>Linguloidea</taxon>
        <taxon>Lingulidae</taxon>
        <taxon>Lingula</taxon>
    </lineage>
</organism>
<dbReference type="KEGG" id="lak:106150831"/>
<dbReference type="AlphaFoldDB" id="A0A1S3H1D0"/>
<dbReference type="PROSITE" id="PS50222">
    <property type="entry name" value="EF_HAND_2"/>
    <property type="match status" value="1"/>
</dbReference>
<reference evidence="7" key="1">
    <citation type="submission" date="2025-08" db="UniProtKB">
        <authorList>
            <consortium name="RefSeq"/>
        </authorList>
    </citation>
    <scope>IDENTIFICATION</scope>
    <source>
        <tissue evidence="7">Gonads</tissue>
    </source>
</reference>
<evidence type="ECO:0000256" key="3">
    <source>
        <dbReference type="ARBA" id="ARBA00022837"/>
    </source>
</evidence>
<dbReference type="PANTHER" id="PTHR23104:SF1">
    <property type="entry name" value="EF-HAND DOMAIN-CONTAINING PROTEIN"/>
    <property type="match status" value="1"/>
</dbReference>
<protein>
    <submittedName>
        <fullName evidence="7">Multiple coagulation factor deficiency protein 2 homolog</fullName>
    </submittedName>
</protein>
<dbReference type="Proteomes" id="UP000085678">
    <property type="component" value="Unplaced"/>
</dbReference>
<keyword evidence="1 4" id="KW-0732">Signal</keyword>
<evidence type="ECO:0000256" key="2">
    <source>
        <dbReference type="ARBA" id="ARBA00022737"/>
    </source>
</evidence>
<dbReference type="InterPro" id="IPR018247">
    <property type="entry name" value="EF_Hand_1_Ca_BS"/>
</dbReference>
<feature type="domain" description="EF-hand" evidence="5">
    <location>
        <begin position="128"/>
        <end position="161"/>
    </location>
</feature>
<evidence type="ECO:0000313" key="7">
    <source>
        <dbReference type="RefSeq" id="XP_013379286.1"/>
    </source>
</evidence>
<gene>
    <name evidence="7" type="primary">LOC106150831</name>
</gene>
<proteinExistence type="predicted"/>
<name>A0A1S3H1D0_LINAN</name>
<dbReference type="RefSeq" id="XP_013379286.1">
    <property type="nucleotide sequence ID" value="XM_013523832.1"/>
</dbReference>
<dbReference type="Gene3D" id="1.10.238.10">
    <property type="entry name" value="EF-hand"/>
    <property type="match status" value="1"/>
</dbReference>
<dbReference type="OMA" id="HHKWSTA"/>
<feature type="chain" id="PRO_5010266342" evidence="4">
    <location>
        <begin position="23"/>
        <end position="161"/>
    </location>
</feature>
<evidence type="ECO:0000256" key="1">
    <source>
        <dbReference type="ARBA" id="ARBA00022729"/>
    </source>
</evidence>
<dbReference type="InterPro" id="IPR052110">
    <property type="entry name" value="MCFD2-like"/>
</dbReference>
<dbReference type="SUPFAM" id="SSF47473">
    <property type="entry name" value="EF-hand"/>
    <property type="match status" value="1"/>
</dbReference>
<evidence type="ECO:0000313" key="6">
    <source>
        <dbReference type="Proteomes" id="UP000085678"/>
    </source>
</evidence>
<dbReference type="STRING" id="7574.A0A1S3H1D0"/>
<accession>A0A1S3H1D0</accession>
<dbReference type="InParanoid" id="A0A1S3H1D0"/>
<dbReference type="GeneID" id="106150831"/>
<dbReference type="InterPro" id="IPR011992">
    <property type="entry name" value="EF-hand-dom_pair"/>
</dbReference>
<sequence>MRVERVALVTTVLVLLLARSHGEDTGTGNVADQWHDPNYVHDVDHIQEHYEGKVEFNTSAMSPEELEFHYFQQHDTDDNFMLDGLEILAAITEPNRHHHHGDKKEDEVPLTIEQQEKQKQEVEENLKMMTDIVDKIFTDDDADNDGYLSYAEYLAARRKAS</sequence>
<keyword evidence="6" id="KW-1185">Reference proteome</keyword>
<keyword evidence="2" id="KW-0677">Repeat</keyword>
<dbReference type="GO" id="GO:0005509">
    <property type="term" value="F:calcium ion binding"/>
    <property type="evidence" value="ECO:0007669"/>
    <property type="project" value="InterPro"/>
</dbReference>
<evidence type="ECO:0000259" key="5">
    <source>
        <dbReference type="PROSITE" id="PS50222"/>
    </source>
</evidence>